<evidence type="ECO:0000256" key="5">
    <source>
        <dbReference type="ARBA" id="ARBA00022679"/>
    </source>
</evidence>
<evidence type="ECO:0000256" key="7">
    <source>
        <dbReference type="ARBA" id="ARBA00022824"/>
    </source>
</evidence>
<comment type="caution">
    <text evidence="12">The sequence shown here is derived from an EMBL/GenBank/DDBJ whole genome shotgun (WGS) entry which is preliminary data.</text>
</comment>
<evidence type="ECO:0000256" key="8">
    <source>
        <dbReference type="ARBA" id="ARBA00022989"/>
    </source>
</evidence>
<evidence type="ECO:0000313" key="13">
    <source>
        <dbReference type="Proteomes" id="UP000284706"/>
    </source>
</evidence>
<feature type="transmembrane region" description="Helical" evidence="10">
    <location>
        <begin position="395"/>
        <end position="414"/>
    </location>
</feature>
<dbReference type="FunCoup" id="A0A409XYE2">
    <property type="interactions" value="531"/>
</dbReference>
<feature type="transmembrane region" description="Helical" evidence="10">
    <location>
        <begin position="435"/>
        <end position="464"/>
    </location>
</feature>
<evidence type="ECO:0000256" key="9">
    <source>
        <dbReference type="ARBA" id="ARBA00023136"/>
    </source>
</evidence>
<evidence type="ECO:0000313" key="12">
    <source>
        <dbReference type="EMBL" id="PPQ95800.1"/>
    </source>
</evidence>
<comment type="similarity">
    <text evidence="3 10">Belongs to the glycosyltransferase 22 family.</text>
</comment>
<dbReference type="InterPro" id="IPR005599">
    <property type="entry name" value="GPI_mannosylTrfase"/>
</dbReference>
<keyword evidence="9 10" id="KW-0472">Membrane</keyword>
<dbReference type="STRING" id="231916.A0A409XYE2"/>
<dbReference type="Proteomes" id="UP000284706">
    <property type="component" value="Unassembled WGS sequence"/>
</dbReference>
<protein>
    <recommendedName>
        <fullName evidence="10">Mannosyltransferase</fullName>
        <ecNumber evidence="10">2.4.1.-</ecNumber>
    </recommendedName>
</protein>
<reference evidence="12 13" key="1">
    <citation type="journal article" date="2018" name="Evol. Lett.">
        <title>Horizontal gene cluster transfer increased hallucinogenic mushroom diversity.</title>
        <authorList>
            <person name="Reynolds H.T."/>
            <person name="Vijayakumar V."/>
            <person name="Gluck-Thaler E."/>
            <person name="Korotkin H.B."/>
            <person name="Matheny P.B."/>
            <person name="Slot J.C."/>
        </authorList>
    </citation>
    <scope>NUCLEOTIDE SEQUENCE [LARGE SCALE GENOMIC DNA]</scope>
    <source>
        <strain evidence="12 13">SRW20</strain>
    </source>
</reference>
<keyword evidence="7 10" id="KW-0256">Endoplasmic reticulum</keyword>
<proteinExistence type="inferred from homology"/>
<comment type="pathway">
    <text evidence="2">Protein modification; protein glycosylation.</text>
</comment>
<dbReference type="PANTHER" id="PTHR22760">
    <property type="entry name" value="GLYCOSYLTRANSFERASE"/>
    <property type="match status" value="1"/>
</dbReference>
<feature type="transmembrane region" description="Helical" evidence="10">
    <location>
        <begin position="371"/>
        <end position="389"/>
    </location>
</feature>
<dbReference type="EC" id="2.4.1.-" evidence="10"/>
<keyword evidence="5" id="KW-0808">Transferase</keyword>
<keyword evidence="6 10" id="KW-0812">Transmembrane</keyword>
<evidence type="ECO:0000256" key="6">
    <source>
        <dbReference type="ARBA" id="ARBA00022692"/>
    </source>
</evidence>
<feature type="region of interest" description="Disordered" evidence="11">
    <location>
        <begin position="1"/>
        <end position="34"/>
    </location>
</feature>
<evidence type="ECO:0000256" key="11">
    <source>
        <dbReference type="SAM" id="MobiDB-lite"/>
    </source>
</evidence>
<dbReference type="OrthoDB" id="497541at2759"/>
<accession>A0A409XYE2</accession>
<evidence type="ECO:0000256" key="2">
    <source>
        <dbReference type="ARBA" id="ARBA00004922"/>
    </source>
</evidence>
<dbReference type="EMBL" id="NHYE01001412">
    <property type="protein sequence ID" value="PPQ95800.1"/>
    <property type="molecule type" value="Genomic_DNA"/>
</dbReference>
<dbReference type="Pfam" id="PF03901">
    <property type="entry name" value="Glyco_transf_22"/>
    <property type="match status" value="1"/>
</dbReference>
<dbReference type="AlphaFoldDB" id="A0A409XYE2"/>
<dbReference type="InParanoid" id="A0A409XYE2"/>
<dbReference type="UniPathway" id="UPA00378"/>
<feature type="transmembrane region" description="Helical" evidence="10">
    <location>
        <begin position="328"/>
        <end position="350"/>
    </location>
</feature>
<dbReference type="GO" id="GO:0006487">
    <property type="term" value="P:protein N-linked glycosylation"/>
    <property type="evidence" value="ECO:0007669"/>
    <property type="project" value="TreeGrafter"/>
</dbReference>
<dbReference type="GO" id="GO:0005789">
    <property type="term" value="C:endoplasmic reticulum membrane"/>
    <property type="evidence" value="ECO:0007669"/>
    <property type="project" value="UniProtKB-SubCell"/>
</dbReference>
<sequence>MSAQPQVLRFRKPTNQENPEEEKPKPPPPSRHTGILQDQLRRAQRRPWVPSFSLAVRLLLLIRVSGAMYTNITDCDEVYNFWEPLHFLDQGYGFQTWELSPKYALRSWAYTLLHYLPPQVAKIVAGDKRAAFFGLRIFLATISVLVEAKFYRTVVEKINDRVGRYLLFFLLFSAGMWNASSAFLPSTFAMYTTALACSYAFVPSSATNDNRTLAATLLFAVGGIVGWPFALALAIPFIFEELFVYSADTVAPEQRVPWMFKRAVRLLRAGLLASFIFIPVIAIDSLAYGKLTIVPWNIVRYNIFGGSERGPDLYGTEPWNFYANNLMLNFNLLFLFAMLSLPALAVTYVVDRKRLGFYTPTAEQSSPFTLLALRLAPFYLWLGILTLQAHKEERFMFPAYPLICFNAAVCTYLVRGWMEVAYIKITKSPYKASQSLIFSNFTFSLVVASSVISLMRILALWHYYHAPLAVSFEFQMTELPRLLNATGFLPIVPADLPEEDQPRIDLTPIKEFDLTLCYGKEWYRFPGHYLVPNGIKVEFVKSEFDGMLPRHFEESIPEDDIELGGVFAKLANRWWLRPQTRFVPKDLNDLNKEDPSHYVPVDQCDYLVDLDFPLHPSTSLNEPRYAVQTDIWERAFCQPFLDASHSFILTRMFWLPGETWQSRNEFGDYCLLRNKDRVKMKELEVARRFGRDV</sequence>
<evidence type="ECO:0000256" key="3">
    <source>
        <dbReference type="ARBA" id="ARBA00007063"/>
    </source>
</evidence>
<name>A0A409XYE2_9AGAR</name>
<feature type="transmembrane region" description="Helical" evidence="10">
    <location>
        <begin position="130"/>
        <end position="150"/>
    </location>
</feature>
<keyword evidence="13" id="KW-1185">Reference proteome</keyword>
<evidence type="ECO:0000256" key="10">
    <source>
        <dbReference type="RuleBase" id="RU363075"/>
    </source>
</evidence>
<evidence type="ECO:0000256" key="1">
    <source>
        <dbReference type="ARBA" id="ARBA00004477"/>
    </source>
</evidence>
<dbReference type="GO" id="GO:0000026">
    <property type="term" value="F:alpha-1,2-mannosyltransferase activity"/>
    <property type="evidence" value="ECO:0007669"/>
    <property type="project" value="TreeGrafter"/>
</dbReference>
<keyword evidence="4 10" id="KW-0328">Glycosyltransferase</keyword>
<organism evidence="12 13">
    <name type="scientific">Gymnopilus dilepis</name>
    <dbReference type="NCBI Taxonomy" id="231916"/>
    <lineage>
        <taxon>Eukaryota</taxon>
        <taxon>Fungi</taxon>
        <taxon>Dikarya</taxon>
        <taxon>Basidiomycota</taxon>
        <taxon>Agaricomycotina</taxon>
        <taxon>Agaricomycetes</taxon>
        <taxon>Agaricomycetidae</taxon>
        <taxon>Agaricales</taxon>
        <taxon>Agaricineae</taxon>
        <taxon>Hymenogastraceae</taxon>
        <taxon>Gymnopilus</taxon>
    </lineage>
</organism>
<comment type="subcellular location">
    <subcellularLocation>
        <location evidence="1 10">Endoplasmic reticulum membrane</location>
        <topology evidence="1 10">Multi-pass membrane protein</topology>
    </subcellularLocation>
</comment>
<feature type="transmembrane region" description="Helical" evidence="10">
    <location>
        <begin position="213"/>
        <end position="239"/>
    </location>
</feature>
<feature type="transmembrane region" description="Helical" evidence="10">
    <location>
        <begin position="162"/>
        <end position="180"/>
    </location>
</feature>
<dbReference type="PANTHER" id="PTHR22760:SF2">
    <property type="entry name" value="ALPHA-1,2-MANNOSYLTRANSFERASE ALG9"/>
    <property type="match status" value="1"/>
</dbReference>
<gene>
    <name evidence="12" type="ORF">CVT26_015941</name>
</gene>
<feature type="transmembrane region" description="Helical" evidence="10">
    <location>
        <begin position="269"/>
        <end position="288"/>
    </location>
</feature>
<evidence type="ECO:0000256" key="4">
    <source>
        <dbReference type="ARBA" id="ARBA00022676"/>
    </source>
</evidence>
<keyword evidence="8 10" id="KW-1133">Transmembrane helix</keyword>